<sequence length="377" mass="40826">MIYLDNSATSLIKPKEVYSAMLDCMKNYAANPGRSGHRLSAKAAEKIFECRENLCGMFGADDPNRFIFTQNATESLNLAIRGFLKNGGHVVLTQMEHNSVIRPVFTLEKDGITHTVAEADVFGRVSPESIKNAIKPDTKMIAATHVSNVCGTVNDIEEIGKIAKEHNIAFLVDAAQSAGVLPIDIKKQNITFLSLTGHKALLGPQGTGALYVGDDSLVPLKTGGTGSYSKLPYQPDDLPDKYESGTLNTVGICGLNEGLKFIKKVGTENIFEHEMHLTSHLLENLSVMRGISVQGYMSAAHRSGVVSITSDKKTPSEISHILNTEYDIAVRSGYHCAPFAHKALGTFDTGSVRISLGAFNTKNDIDAFCSALYNITR</sequence>
<dbReference type="InterPro" id="IPR016454">
    <property type="entry name" value="Cysteine_dSase"/>
</dbReference>
<dbReference type="Gene3D" id="3.40.640.10">
    <property type="entry name" value="Type I PLP-dependent aspartate aminotransferase-like (Major domain)"/>
    <property type="match status" value="1"/>
</dbReference>
<dbReference type="InterPro" id="IPR010970">
    <property type="entry name" value="Cys_dSase_SufS"/>
</dbReference>
<dbReference type="EC" id="2.8.1.7" evidence="3"/>
<dbReference type="GO" id="GO:0030170">
    <property type="term" value="F:pyridoxal phosphate binding"/>
    <property type="evidence" value="ECO:0007669"/>
    <property type="project" value="InterPro"/>
</dbReference>
<dbReference type="Gene3D" id="3.90.1150.10">
    <property type="entry name" value="Aspartate Aminotransferase, domain 1"/>
    <property type="match status" value="1"/>
</dbReference>
<keyword evidence="5" id="KW-0663">Pyridoxal phosphate</keyword>
<evidence type="ECO:0000256" key="5">
    <source>
        <dbReference type="ARBA" id="ARBA00022898"/>
    </source>
</evidence>
<dbReference type="EMBL" id="JACRTE010000002">
    <property type="protein sequence ID" value="MBC8595692.1"/>
    <property type="molecule type" value="Genomic_DNA"/>
</dbReference>
<comment type="similarity">
    <text evidence="2">Belongs to the class-V pyridoxal-phosphate-dependent aminotransferase family. Csd subfamily.</text>
</comment>
<dbReference type="SUPFAM" id="SSF53383">
    <property type="entry name" value="PLP-dependent transferases"/>
    <property type="match status" value="1"/>
</dbReference>
<reference evidence="8" key="1">
    <citation type="submission" date="2020-08" db="EMBL/GenBank/DDBJ databases">
        <title>Genome public.</title>
        <authorList>
            <person name="Liu C."/>
            <person name="Sun Q."/>
        </authorList>
    </citation>
    <scope>NUCLEOTIDE SEQUENCE</scope>
    <source>
        <strain evidence="8">NSJ-50</strain>
    </source>
</reference>
<keyword evidence="9" id="KW-1185">Reference proteome</keyword>
<comment type="cofactor">
    <cofactor evidence="1">
        <name>pyridoxal 5'-phosphate</name>
        <dbReference type="ChEBI" id="CHEBI:597326"/>
    </cofactor>
</comment>
<dbReference type="PIRSF" id="PIRSF005572">
    <property type="entry name" value="NifS"/>
    <property type="match status" value="1"/>
</dbReference>
<dbReference type="GO" id="GO:0031071">
    <property type="term" value="F:cysteine desulfurase activity"/>
    <property type="evidence" value="ECO:0007669"/>
    <property type="project" value="UniProtKB-EC"/>
</dbReference>
<evidence type="ECO:0000313" key="8">
    <source>
        <dbReference type="EMBL" id="MBC8595692.1"/>
    </source>
</evidence>
<keyword evidence="8" id="KW-0032">Aminotransferase</keyword>
<dbReference type="RefSeq" id="WP_262431340.1">
    <property type="nucleotide sequence ID" value="NZ_JACRTE010000002.1"/>
</dbReference>
<dbReference type="InterPro" id="IPR015421">
    <property type="entry name" value="PyrdxlP-dep_Trfase_major"/>
</dbReference>
<dbReference type="GO" id="GO:0008483">
    <property type="term" value="F:transaminase activity"/>
    <property type="evidence" value="ECO:0007669"/>
    <property type="project" value="UniProtKB-KW"/>
</dbReference>
<gene>
    <name evidence="8" type="ORF">H8706_02240</name>
</gene>
<evidence type="ECO:0000259" key="7">
    <source>
        <dbReference type="Pfam" id="PF00266"/>
    </source>
</evidence>
<dbReference type="Proteomes" id="UP000647416">
    <property type="component" value="Unassembled WGS sequence"/>
</dbReference>
<comment type="caution">
    <text evidence="8">The sequence shown here is derived from an EMBL/GenBank/DDBJ whole genome shotgun (WGS) entry which is preliminary data.</text>
</comment>
<dbReference type="PANTHER" id="PTHR43586:SF4">
    <property type="entry name" value="ISOPENICILLIN N EPIMERASE"/>
    <property type="match status" value="1"/>
</dbReference>
<dbReference type="GO" id="GO:0006534">
    <property type="term" value="P:cysteine metabolic process"/>
    <property type="evidence" value="ECO:0007669"/>
    <property type="project" value="InterPro"/>
</dbReference>
<evidence type="ECO:0000256" key="2">
    <source>
        <dbReference type="ARBA" id="ARBA00010447"/>
    </source>
</evidence>
<dbReference type="Pfam" id="PF00266">
    <property type="entry name" value="Aminotran_5"/>
    <property type="match status" value="1"/>
</dbReference>
<proteinExistence type="inferred from homology"/>
<keyword evidence="4" id="KW-0808">Transferase</keyword>
<dbReference type="InterPro" id="IPR010969">
    <property type="entry name" value="Cys_dSase-rel_unknwn_funct"/>
</dbReference>
<dbReference type="NCBIfam" id="TIGR01977">
    <property type="entry name" value="am_tr_V_EF2568"/>
    <property type="match status" value="1"/>
</dbReference>
<feature type="domain" description="Aminotransferase class V" evidence="7">
    <location>
        <begin position="2"/>
        <end position="368"/>
    </location>
</feature>
<evidence type="ECO:0000313" key="9">
    <source>
        <dbReference type="Proteomes" id="UP000647416"/>
    </source>
</evidence>
<organism evidence="8 9">
    <name type="scientific">Qingrenia yutianensis</name>
    <dbReference type="NCBI Taxonomy" id="2763676"/>
    <lineage>
        <taxon>Bacteria</taxon>
        <taxon>Bacillati</taxon>
        <taxon>Bacillota</taxon>
        <taxon>Clostridia</taxon>
        <taxon>Eubacteriales</taxon>
        <taxon>Oscillospiraceae</taxon>
        <taxon>Qingrenia</taxon>
    </lineage>
</organism>
<comment type="catalytic activity">
    <reaction evidence="6">
        <text>(sulfur carrier)-H + L-cysteine = (sulfur carrier)-SH + L-alanine</text>
        <dbReference type="Rhea" id="RHEA:43892"/>
        <dbReference type="Rhea" id="RHEA-COMP:14737"/>
        <dbReference type="Rhea" id="RHEA-COMP:14739"/>
        <dbReference type="ChEBI" id="CHEBI:29917"/>
        <dbReference type="ChEBI" id="CHEBI:35235"/>
        <dbReference type="ChEBI" id="CHEBI:57972"/>
        <dbReference type="ChEBI" id="CHEBI:64428"/>
        <dbReference type="EC" id="2.8.1.7"/>
    </reaction>
</comment>
<dbReference type="CDD" id="cd06453">
    <property type="entry name" value="SufS_like"/>
    <property type="match status" value="1"/>
</dbReference>
<dbReference type="InterPro" id="IPR015422">
    <property type="entry name" value="PyrdxlP-dep_Trfase_small"/>
</dbReference>
<accession>A0A926IM53</accession>
<evidence type="ECO:0000256" key="6">
    <source>
        <dbReference type="ARBA" id="ARBA00050776"/>
    </source>
</evidence>
<evidence type="ECO:0000256" key="3">
    <source>
        <dbReference type="ARBA" id="ARBA00012239"/>
    </source>
</evidence>
<dbReference type="InterPro" id="IPR000192">
    <property type="entry name" value="Aminotrans_V_dom"/>
</dbReference>
<dbReference type="InterPro" id="IPR015424">
    <property type="entry name" value="PyrdxlP-dep_Trfase"/>
</dbReference>
<evidence type="ECO:0000256" key="4">
    <source>
        <dbReference type="ARBA" id="ARBA00022679"/>
    </source>
</evidence>
<dbReference type="AlphaFoldDB" id="A0A926IM53"/>
<name>A0A926IM53_9FIRM</name>
<evidence type="ECO:0000256" key="1">
    <source>
        <dbReference type="ARBA" id="ARBA00001933"/>
    </source>
</evidence>
<dbReference type="PANTHER" id="PTHR43586">
    <property type="entry name" value="CYSTEINE DESULFURASE"/>
    <property type="match status" value="1"/>
</dbReference>
<protein>
    <recommendedName>
        <fullName evidence="3">cysteine desulfurase</fullName>
        <ecNumber evidence="3">2.8.1.7</ecNumber>
    </recommendedName>
</protein>